<keyword evidence="1" id="KW-0479">Metal-binding</keyword>
<dbReference type="OrthoDB" id="10263073at2759"/>
<evidence type="ECO:0000313" key="3">
    <source>
        <dbReference type="EMBL" id="EJT51165.1"/>
    </source>
</evidence>
<protein>
    <recommendedName>
        <fullName evidence="5">Cupin 2 conserved barrel domain-containing protein</fullName>
    </recommendedName>
</protein>
<reference evidence="3 4" key="1">
    <citation type="journal article" date="2012" name="Eukaryot. Cell">
        <title>Draft genome sequence of CBS 2479, the standard type strain of Trichosporon asahii.</title>
        <authorList>
            <person name="Yang R.Y."/>
            <person name="Li H.T."/>
            <person name="Zhu H."/>
            <person name="Zhou G.P."/>
            <person name="Wang M."/>
            <person name="Wang L."/>
        </authorList>
    </citation>
    <scope>NUCLEOTIDE SEQUENCE [LARGE SCALE GENOMIC DNA]</scope>
    <source>
        <strain evidence="4">ATCC 90039 / CBS 2479 / JCM 2466 / KCTC 7840 / NCYC 2677 / UAMH 7654</strain>
    </source>
</reference>
<dbReference type="RefSeq" id="XP_014182116.1">
    <property type="nucleotide sequence ID" value="XM_014326641.1"/>
</dbReference>
<evidence type="ECO:0000313" key="4">
    <source>
        <dbReference type="Proteomes" id="UP000002748"/>
    </source>
</evidence>
<dbReference type="GO" id="GO:0046872">
    <property type="term" value="F:metal ion binding"/>
    <property type="evidence" value="ECO:0007669"/>
    <property type="project" value="UniProtKB-KW"/>
</dbReference>
<accession>J4UHR9</accession>
<sequence>MSASSSKGKGKAVKVEEEHVHGPNCSHSHSHGHSHEEEYDHFEGSEEIQDPVVKAADIEAAMETREHFMDGEVQRVQCCVSDMAGMSESGLAVHKVRLEPGRESTVLHSHLAESEWLYILQGTATLRLARPVVADEGDIRPPFGAELIEENREVSAGDFIGFPAGNPNERWAHTLRNDSAAPVEYLLGGTRLNLDVISYPAHGKTLVTHEGSGAEGMFQDQQ</sequence>
<dbReference type="VEuPathDB" id="FungiDB:A1Q1_07629"/>
<dbReference type="InterPro" id="IPR051610">
    <property type="entry name" value="GPI/OXD"/>
</dbReference>
<dbReference type="CDD" id="cd02224">
    <property type="entry name" value="cupin_SPO2919-like"/>
    <property type="match status" value="1"/>
</dbReference>
<evidence type="ECO:0000256" key="2">
    <source>
        <dbReference type="SAM" id="MobiDB-lite"/>
    </source>
</evidence>
<gene>
    <name evidence="3" type="ORF">A1Q1_07629</name>
</gene>
<dbReference type="PANTHER" id="PTHR35848:SF9">
    <property type="entry name" value="SLL1358 PROTEIN"/>
    <property type="match status" value="1"/>
</dbReference>
<comment type="caution">
    <text evidence="3">The sequence shown here is derived from an EMBL/GenBank/DDBJ whole genome shotgun (WGS) entry which is preliminary data.</text>
</comment>
<dbReference type="PANTHER" id="PTHR35848">
    <property type="entry name" value="OXALATE-BINDING PROTEIN"/>
    <property type="match status" value="1"/>
</dbReference>
<dbReference type="GeneID" id="25991141"/>
<dbReference type="Gene3D" id="2.60.120.10">
    <property type="entry name" value="Jelly Rolls"/>
    <property type="match status" value="1"/>
</dbReference>
<evidence type="ECO:0000256" key="1">
    <source>
        <dbReference type="ARBA" id="ARBA00022723"/>
    </source>
</evidence>
<dbReference type="HOGENOM" id="CLU_1107764_0_0_1"/>
<dbReference type="Proteomes" id="UP000002748">
    <property type="component" value="Unassembled WGS sequence"/>
</dbReference>
<evidence type="ECO:0008006" key="5">
    <source>
        <dbReference type="Google" id="ProtNLM"/>
    </source>
</evidence>
<dbReference type="SUPFAM" id="SSF51182">
    <property type="entry name" value="RmlC-like cupins"/>
    <property type="match status" value="1"/>
</dbReference>
<name>J4UHR9_TRIAS</name>
<dbReference type="KEGG" id="tasa:A1Q1_07629"/>
<dbReference type="EMBL" id="ALBS01000073">
    <property type="protein sequence ID" value="EJT51165.1"/>
    <property type="molecule type" value="Genomic_DNA"/>
</dbReference>
<feature type="region of interest" description="Disordered" evidence="2">
    <location>
        <begin position="1"/>
        <end position="37"/>
    </location>
</feature>
<dbReference type="InterPro" id="IPR011051">
    <property type="entry name" value="RmlC_Cupin_sf"/>
</dbReference>
<dbReference type="InterPro" id="IPR014710">
    <property type="entry name" value="RmlC-like_jellyroll"/>
</dbReference>
<proteinExistence type="predicted"/>
<organism evidence="3 4">
    <name type="scientific">Trichosporon asahii var. asahii (strain ATCC 90039 / CBS 2479 / JCM 2466 / KCTC 7840 / NBRC 103889/ NCYC 2677 / UAMH 7654)</name>
    <name type="common">Yeast</name>
    <dbReference type="NCBI Taxonomy" id="1186058"/>
    <lineage>
        <taxon>Eukaryota</taxon>
        <taxon>Fungi</taxon>
        <taxon>Dikarya</taxon>
        <taxon>Basidiomycota</taxon>
        <taxon>Agaricomycotina</taxon>
        <taxon>Tremellomycetes</taxon>
        <taxon>Trichosporonales</taxon>
        <taxon>Trichosporonaceae</taxon>
        <taxon>Trichosporon</taxon>
    </lineage>
</organism>
<dbReference type="AlphaFoldDB" id="J4UHR9"/>